<keyword evidence="2" id="KW-1185">Reference proteome</keyword>
<evidence type="ECO:0000313" key="2">
    <source>
        <dbReference type="Proteomes" id="UP001498398"/>
    </source>
</evidence>
<dbReference type="Proteomes" id="UP001498398">
    <property type="component" value="Unassembled WGS sequence"/>
</dbReference>
<name>A0ABR1K869_9AGAR</name>
<protein>
    <submittedName>
        <fullName evidence="1">Uncharacterized protein</fullName>
    </submittedName>
</protein>
<proteinExistence type="predicted"/>
<sequence>MSAFLQACRSHPGPKGVTLARHNGAEPFTTPVKYKLKVKIPEEVKEQHKKVSIKPSATCFSLEEEAVLTCQEKDDVLRYVLKLDEICDVSDTSYIKWKISKKKFFLPSFLSSWISFQFIFEYTKLIDVKEPDVVGHETDIWYLDIPPRGGDIRHHTQVGFVKKVEDDLDALQFAVHQ</sequence>
<evidence type="ECO:0000313" key="1">
    <source>
        <dbReference type="EMBL" id="KAK7471258.1"/>
    </source>
</evidence>
<comment type="caution">
    <text evidence="1">The sequence shown here is derived from an EMBL/GenBank/DDBJ whole genome shotgun (WGS) entry which is preliminary data.</text>
</comment>
<accession>A0ABR1K869</accession>
<dbReference type="EMBL" id="JBANRG010000002">
    <property type="protein sequence ID" value="KAK7471258.1"/>
    <property type="molecule type" value="Genomic_DNA"/>
</dbReference>
<reference evidence="1 2" key="1">
    <citation type="submission" date="2024-01" db="EMBL/GenBank/DDBJ databases">
        <title>A draft genome for the cacao thread blight pathogen Marasmiellus scandens.</title>
        <authorList>
            <person name="Baruah I.K."/>
            <person name="Leung J."/>
            <person name="Bukari Y."/>
            <person name="Amoako-Attah I."/>
            <person name="Meinhardt L.W."/>
            <person name="Bailey B.A."/>
            <person name="Cohen S.P."/>
        </authorList>
    </citation>
    <scope>NUCLEOTIDE SEQUENCE [LARGE SCALE GENOMIC DNA]</scope>
    <source>
        <strain evidence="1 2">GH-19</strain>
    </source>
</reference>
<gene>
    <name evidence="1" type="ORF">VKT23_002666</name>
</gene>
<organism evidence="1 2">
    <name type="scientific">Marasmiellus scandens</name>
    <dbReference type="NCBI Taxonomy" id="2682957"/>
    <lineage>
        <taxon>Eukaryota</taxon>
        <taxon>Fungi</taxon>
        <taxon>Dikarya</taxon>
        <taxon>Basidiomycota</taxon>
        <taxon>Agaricomycotina</taxon>
        <taxon>Agaricomycetes</taxon>
        <taxon>Agaricomycetidae</taxon>
        <taxon>Agaricales</taxon>
        <taxon>Marasmiineae</taxon>
        <taxon>Omphalotaceae</taxon>
        <taxon>Marasmiellus</taxon>
    </lineage>
</organism>